<organism evidence="2 3">
    <name type="scientific">Candidatus Zambryskibacteria bacterium RIFCSPLOWO2_01_FULL_45_43</name>
    <dbReference type="NCBI Taxonomy" id="1802762"/>
    <lineage>
        <taxon>Bacteria</taxon>
        <taxon>Candidatus Zambryskiibacteriota</taxon>
    </lineage>
</organism>
<evidence type="ECO:0000256" key="1">
    <source>
        <dbReference type="SAM" id="Phobius"/>
    </source>
</evidence>
<accession>A0A1G2U9R1</accession>
<keyword evidence="1" id="KW-0812">Transmembrane</keyword>
<keyword evidence="1" id="KW-0472">Membrane</keyword>
<protein>
    <submittedName>
        <fullName evidence="2">Uncharacterized protein</fullName>
    </submittedName>
</protein>
<sequence length="63" mass="7380">MEFYQIILLVFFGTSQLIGFFIYLLNMPDGDGVPEKFIGFVIWCIYVVLSLGIYFYLGTINYY</sequence>
<feature type="transmembrane region" description="Helical" evidence="1">
    <location>
        <begin position="37"/>
        <end position="57"/>
    </location>
</feature>
<dbReference type="AlphaFoldDB" id="A0A1G2U9R1"/>
<evidence type="ECO:0000313" key="2">
    <source>
        <dbReference type="EMBL" id="OHB06224.1"/>
    </source>
</evidence>
<feature type="transmembrane region" description="Helical" evidence="1">
    <location>
        <begin position="6"/>
        <end position="25"/>
    </location>
</feature>
<keyword evidence="1" id="KW-1133">Transmembrane helix</keyword>
<gene>
    <name evidence="2" type="ORF">A3B16_02900</name>
</gene>
<proteinExistence type="predicted"/>
<dbReference type="EMBL" id="MHWF01000006">
    <property type="protein sequence ID" value="OHB06224.1"/>
    <property type="molecule type" value="Genomic_DNA"/>
</dbReference>
<reference evidence="2 3" key="1">
    <citation type="journal article" date="2016" name="Nat. Commun.">
        <title>Thousands of microbial genomes shed light on interconnected biogeochemical processes in an aquifer system.</title>
        <authorList>
            <person name="Anantharaman K."/>
            <person name="Brown C.T."/>
            <person name="Hug L.A."/>
            <person name="Sharon I."/>
            <person name="Castelle C.J."/>
            <person name="Probst A.J."/>
            <person name="Thomas B.C."/>
            <person name="Singh A."/>
            <person name="Wilkins M.J."/>
            <person name="Karaoz U."/>
            <person name="Brodie E.L."/>
            <person name="Williams K.H."/>
            <person name="Hubbard S.S."/>
            <person name="Banfield J.F."/>
        </authorList>
    </citation>
    <scope>NUCLEOTIDE SEQUENCE [LARGE SCALE GENOMIC DNA]</scope>
</reference>
<dbReference type="Proteomes" id="UP000177722">
    <property type="component" value="Unassembled WGS sequence"/>
</dbReference>
<name>A0A1G2U9R1_9BACT</name>
<comment type="caution">
    <text evidence="2">The sequence shown here is derived from an EMBL/GenBank/DDBJ whole genome shotgun (WGS) entry which is preliminary data.</text>
</comment>
<evidence type="ECO:0000313" key="3">
    <source>
        <dbReference type="Proteomes" id="UP000177722"/>
    </source>
</evidence>